<keyword evidence="4 8" id="KW-0863">Zinc-finger</keyword>
<dbReference type="Proteomes" id="UP000694410">
    <property type="component" value="Unplaced"/>
</dbReference>
<keyword evidence="3" id="KW-0677">Repeat</keyword>
<evidence type="ECO:0000256" key="7">
    <source>
        <dbReference type="ARBA" id="ARBA00023242"/>
    </source>
</evidence>
<dbReference type="PANTHER" id="PTHR23235">
    <property type="entry name" value="KRUEPPEL-LIKE TRANSCRIPTION FACTOR"/>
    <property type="match status" value="1"/>
</dbReference>
<reference evidence="11" key="2">
    <citation type="submission" date="2025-09" db="UniProtKB">
        <authorList>
            <consortium name="Ensembl"/>
        </authorList>
    </citation>
    <scope>IDENTIFICATION</scope>
</reference>
<feature type="domain" description="C2H2-type" evidence="10">
    <location>
        <begin position="138"/>
        <end position="165"/>
    </location>
</feature>
<feature type="domain" description="C2H2-type" evidence="10">
    <location>
        <begin position="110"/>
        <end position="137"/>
    </location>
</feature>
<dbReference type="FunFam" id="3.30.160.60:FF:002134">
    <property type="entry name" value="Zinc finger protein 616"/>
    <property type="match status" value="1"/>
</dbReference>
<dbReference type="FunFam" id="3.30.160.60:FF:002090">
    <property type="entry name" value="Zinc finger protein 473"/>
    <property type="match status" value="1"/>
</dbReference>
<sequence length="189" mass="21814">EMHLPPSCTLLLFFPPNPDFSFLSRGWMEEKEKPQRSHTRRVCRPSPGSCGEEGSPLCQEGGWASSLSSELGEKPHGGQKPHKCLECGMGFRKSSYLRRHQSIHTGKKPYKCPECGKRFKRSSHVLLHERIHTDERPFRCPDCGKGFNRNTHLTLHRRIHSGERPYECPQCGKSFSQRSNLTQHQRRHQ</sequence>
<dbReference type="Pfam" id="PF13465">
    <property type="entry name" value="zf-H2C2_2"/>
    <property type="match status" value="1"/>
</dbReference>
<reference evidence="11" key="1">
    <citation type="submission" date="2025-08" db="UniProtKB">
        <authorList>
            <consortium name="Ensembl"/>
        </authorList>
    </citation>
    <scope>IDENTIFICATION</scope>
</reference>
<dbReference type="GO" id="GO:0000981">
    <property type="term" value="F:DNA-binding transcription factor activity, RNA polymerase II-specific"/>
    <property type="evidence" value="ECO:0007669"/>
    <property type="project" value="TreeGrafter"/>
</dbReference>
<evidence type="ECO:0000256" key="3">
    <source>
        <dbReference type="ARBA" id="ARBA00022737"/>
    </source>
</evidence>
<evidence type="ECO:0000256" key="8">
    <source>
        <dbReference type="PROSITE-ProRule" id="PRU00042"/>
    </source>
</evidence>
<dbReference type="InterPro" id="IPR036236">
    <property type="entry name" value="Znf_C2H2_sf"/>
</dbReference>
<evidence type="ECO:0000256" key="2">
    <source>
        <dbReference type="ARBA" id="ARBA00022723"/>
    </source>
</evidence>
<feature type="region of interest" description="Disordered" evidence="9">
    <location>
        <begin position="29"/>
        <end position="81"/>
    </location>
</feature>
<keyword evidence="6" id="KW-0238">DNA-binding</keyword>
<feature type="domain" description="C2H2-type" evidence="10">
    <location>
        <begin position="82"/>
        <end position="109"/>
    </location>
</feature>
<evidence type="ECO:0000256" key="4">
    <source>
        <dbReference type="ARBA" id="ARBA00022771"/>
    </source>
</evidence>
<dbReference type="Gene3D" id="3.30.160.60">
    <property type="entry name" value="Classic Zinc Finger"/>
    <property type="match status" value="4"/>
</dbReference>
<keyword evidence="12" id="KW-1185">Reference proteome</keyword>
<dbReference type="InterPro" id="IPR013087">
    <property type="entry name" value="Znf_C2H2_type"/>
</dbReference>
<name>A0A8C0U1Y6_CYACU</name>
<organism evidence="11 12">
    <name type="scientific">Cyanistes caeruleus</name>
    <name type="common">Eurasian blue tit</name>
    <name type="synonym">Parus caeruleus</name>
    <dbReference type="NCBI Taxonomy" id="156563"/>
    <lineage>
        <taxon>Eukaryota</taxon>
        <taxon>Metazoa</taxon>
        <taxon>Chordata</taxon>
        <taxon>Craniata</taxon>
        <taxon>Vertebrata</taxon>
        <taxon>Euteleostomi</taxon>
        <taxon>Archelosauria</taxon>
        <taxon>Archosauria</taxon>
        <taxon>Dinosauria</taxon>
        <taxon>Saurischia</taxon>
        <taxon>Theropoda</taxon>
        <taxon>Coelurosauria</taxon>
        <taxon>Aves</taxon>
        <taxon>Neognathae</taxon>
        <taxon>Neoaves</taxon>
        <taxon>Telluraves</taxon>
        <taxon>Australaves</taxon>
        <taxon>Passeriformes</taxon>
        <taxon>Paridae</taxon>
        <taxon>Cyanistes</taxon>
    </lineage>
</organism>
<dbReference type="PROSITE" id="PS50157">
    <property type="entry name" value="ZINC_FINGER_C2H2_2"/>
    <property type="match status" value="4"/>
</dbReference>
<keyword evidence="5" id="KW-0862">Zinc</keyword>
<evidence type="ECO:0000313" key="11">
    <source>
        <dbReference type="Ensembl" id="ENSCCEP00000002125.1"/>
    </source>
</evidence>
<evidence type="ECO:0000256" key="9">
    <source>
        <dbReference type="SAM" id="MobiDB-lite"/>
    </source>
</evidence>
<evidence type="ECO:0000313" key="12">
    <source>
        <dbReference type="Proteomes" id="UP000694410"/>
    </source>
</evidence>
<dbReference type="FunFam" id="3.30.160.60:FF:001857">
    <property type="entry name" value="Uncharacterized protein"/>
    <property type="match status" value="1"/>
</dbReference>
<evidence type="ECO:0000256" key="5">
    <source>
        <dbReference type="ARBA" id="ARBA00022833"/>
    </source>
</evidence>
<dbReference type="GO" id="GO:0005634">
    <property type="term" value="C:nucleus"/>
    <property type="evidence" value="ECO:0007669"/>
    <property type="project" value="UniProtKB-SubCell"/>
</dbReference>
<proteinExistence type="predicted"/>
<dbReference type="FunFam" id="3.30.160.60:FF:000214">
    <property type="entry name" value="replication initiator 1 isoform X1"/>
    <property type="match status" value="1"/>
</dbReference>
<evidence type="ECO:0000256" key="1">
    <source>
        <dbReference type="ARBA" id="ARBA00004123"/>
    </source>
</evidence>
<dbReference type="AlphaFoldDB" id="A0A8C0U1Y6"/>
<feature type="domain" description="C2H2-type" evidence="10">
    <location>
        <begin position="166"/>
        <end position="189"/>
    </location>
</feature>
<dbReference type="SMART" id="SM00355">
    <property type="entry name" value="ZnF_C2H2"/>
    <property type="match status" value="4"/>
</dbReference>
<dbReference type="PANTHER" id="PTHR23235:SF142">
    <property type="entry name" value="ZINC FINGER PROTEIN 384"/>
    <property type="match status" value="1"/>
</dbReference>
<dbReference type="Ensembl" id="ENSCCET00000003586.1">
    <property type="protein sequence ID" value="ENSCCEP00000002125.1"/>
    <property type="gene ID" value="ENSCCEG00000002438.1"/>
</dbReference>
<dbReference type="PROSITE" id="PS00028">
    <property type="entry name" value="ZINC_FINGER_C2H2_1"/>
    <property type="match status" value="4"/>
</dbReference>
<accession>A0A8C0U1Y6</accession>
<keyword evidence="2" id="KW-0479">Metal-binding</keyword>
<keyword evidence="7" id="KW-0539">Nucleus</keyword>
<evidence type="ECO:0000259" key="10">
    <source>
        <dbReference type="PROSITE" id="PS50157"/>
    </source>
</evidence>
<dbReference type="SUPFAM" id="SSF57667">
    <property type="entry name" value="beta-beta-alpha zinc fingers"/>
    <property type="match status" value="2"/>
</dbReference>
<protein>
    <recommendedName>
        <fullName evidence="10">C2H2-type domain-containing protein</fullName>
    </recommendedName>
</protein>
<dbReference type="GO" id="GO:0008270">
    <property type="term" value="F:zinc ion binding"/>
    <property type="evidence" value="ECO:0007669"/>
    <property type="project" value="UniProtKB-KW"/>
</dbReference>
<dbReference type="GO" id="GO:0000978">
    <property type="term" value="F:RNA polymerase II cis-regulatory region sequence-specific DNA binding"/>
    <property type="evidence" value="ECO:0007669"/>
    <property type="project" value="TreeGrafter"/>
</dbReference>
<comment type="subcellular location">
    <subcellularLocation>
        <location evidence="1">Nucleus</location>
    </subcellularLocation>
</comment>
<dbReference type="Pfam" id="PF00096">
    <property type="entry name" value="zf-C2H2"/>
    <property type="match status" value="2"/>
</dbReference>
<evidence type="ECO:0000256" key="6">
    <source>
        <dbReference type="ARBA" id="ARBA00023125"/>
    </source>
</evidence>